<dbReference type="PANTHER" id="PTHR31669:SF306">
    <property type="entry name" value="PROTEIN FAR1-RELATED SEQUENCE"/>
    <property type="match status" value="1"/>
</dbReference>
<evidence type="ECO:0000256" key="4">
    <source>
        <dbReference type="ARBA" id="ARBA00022833"/>
    </source>
</evidence>
<evidence type="ECO:0000256" key="3">
    <source>
        <dbReference type="ARBA" id="ARBA00022771"/>
    </source>
</evidence>
<evidence type="ECO:0000256" key="1">
    <source>
        <dbReference type="ARBA" id="ARBA00005889"/>
    </source>
</evidence>
<keyword evidence="2 6" id="KW-0479">Metal-binding</keyword>
<dbReference type="EMBL" id="JBDFQZ010000011">
    <property type="protein sequence ID" value="KAK9675776.1"/>
    <property type="molecule type" value="Genomic_DNA"/>
</dbReference>
<dbReference type="InterPro" id="IPR007527">
    <property type="entry name" value="Znf_SWIM"/>
</dbReference>
<evidence type="ECO:0000256" key="2">
    <source>
        <dbReference type="ARBA" id="ARBA00022723"/>
    </source>
</evidence>
<organism evidence="9 10">
    <name type="scientific">Saponaria officinalis</name>
    <name type="common">Common soapwort</name>
    <name type="synonym">Lychnis saponaria</name>
    <dbReference type="NCBI Taxonomy" id="3572"/>
    <lineage>
        <taxon>Eukaryota</taxon>
        <taxon>Viridiplantae</taxon>
        <taxon>Streptophyta</taxon>
        <taxon>Embryophyta</taxon>
        <taxon>Tracheophyta</taxon>
        <taxon>Spermatophyta</taxon>
        <taxon>Magnoliopsida</taxon>
        <taxon>eudicotyledons</taxon>
        <taxon>Gunneridae</taxon>
        <taxon>Pentapetalae</taxon>
        <taxon>Caryophyllales</taxon>
        <taxon>Caryophyllaceae</taxon>
        <taxon>Caryophylleae</taxon>
        <taxon>Saponaria</taxon>
    </lineage>
</organism>
<keyword evidence="3 5" id="KW-0863">Zinc-finger</keyword>
<comment type="similarity">
    <text evidence="1 6">Belongs to the FHY3/FAR1 family.</text>
</comment>
<keyword evidence="4 6" id="KW-0862">Zinc</keyword>
<reference evidence="9 10" key="1">
    <citation type="submission" date="2024-03" db="EMBL/GenBank/DDBJ databases">
        <title>WGS assembly of Saponaria officinalis var. Norfolk2.</title>
        <authorList>
            <person name="Jenkins J."/>
            <person name="Shu S."/>
            <person name="Grimwood J."/>
            <person name="Barry K."/>
            <person name="Goodstein D."/>
            <person name="Schmutz J."/>
            <person name="Leebens-Mack J."/>
            <person name="Osbourn A."/>
        </authorList>
    </citation>
    <scope>NUCLEOTIDE SEQUENCE [LARGE SCALE GENOMIC DNA]</scope>
    <source>
        <strain evidence="10">cv. Norfolk2</strain>
        <strain evidence="9">JIC</strain>
        <tissue evidence="9">Leaf</tissue>
    </source>
</reference>
<dbReference type="Proteomes" id="UP001443914">
    <property type="component" value="Unassembled WGS sequence"/>
</dbReference>
<evidence type="ECO:0000313" key="9">
    <source>
        <dbReference type="EMBL" id="KAK9675776.1"/>
    </source>
</evidence>
<dbReference type="InterPro" id="IPR031052">
    <property type="entry name" value="FHY3/FAR1"/>
</dbReference>
<evidence type="ECO:0000259" key="8">
    <source>
        <dbReference type="PROSITE" id="PS50966"/>
    </source>
</evidence>
<keyword evidence="6" id="KW-0539">Nucleus</keyword>
<dbReference type="PROSITE" id="PS50966">
    <property type="entry name" value="ZF_SWIM"/>
    <property type="match status" value="1"/>
</dbReference>
<evidence type="ECO:0000256" key="5">
    <source>
        <dbReference type="PROSITE-ProRule" id="PRU00325"/>
    </source>
</evidence>
<evidence type="ECO:0000313" key="10">
    <source>
        <dbReference type="Proteomes" id="UP001443914"/>
    </source>
</evidence>
<evidence type="ECO:0000256" key="6">
    <source>
        <dbReference type="RuleBase" id="RU367018"/>
    </source>
</evidence>
<gene>
    <name evidence="9" type="ORF">RND81_11G030500</name>
</gene>
<dbReference type="GO" id="GO:0005634">
    <property type="term" value="C:nucleus"/>
    <property type="evidence" value="ECO:0007669"/>
    <property type="project" value="UniProtKB-SubCell"/>
</dbReference>
<dbReference type="Pfam" id="PF04434">
    <property type="entry name" value="SWIM"/>
    <property type="match status" value="1"/>
</dbReference>
<dbReference type="GO" id="GO:0008270">
    <property type="term" value="F:zinc ion binding"/>
    <property type="evidence" value="ECO:0007669"/>
    <property type="project" value="UniProtKB-UniRule"/>
</dbReference>
<proteinExistence type="inferred from homology"/>
<keyword evidence="10" id="KW-1185">Reference proteome</keyword>
<dbReference type="EMBL" id="JBDFQZ010000011">
    <property type="protein sequence ID" value="KAK9675777.1"/>
    <property type="molecule type" value="Genomic_DNA"/>
</dbReference>
<dbReference type="AlphaFoldDB" id="A0AAW1HGC1"/>
<dbReference type="PANTHER" id="PTHR31669">
    <property type="entry name" value="PROTEIN FAR1-RELATED SEQUENCE 10-RELATED"/>
    <property type="match status" value="1"/>
</dbReference>
<dbReference type="SMART" id="SM00575">
    <property type="entry name" value="ZnF_PMZ"/>
    <property type="match status" value="1"/>
</dbReference>
<accession>A0AAW1HGC1</accession>
<evidence type="ECO:0000256" key="7">
    <source>
        <dbReference type="SAM" id="MobiDB-lite"/>
    </source>
</evidence>
<feature type="region of interest" description="Disordered" evidence="7">
    <location>
        <begin position="1"/>
        <end position="25"/>
    </location>
</feature>
<comment type="caution">
    <text evidence="9">The sequence shown here is derived from an EMBL/GenBank/DDBJ whole genome shotgun (WGS) entry which is preliminary data.</text>
</comment>
<dbReference type="EMBL" id="JBDFQZ010000011">
    <property type="protein sequence ID" value="KAK9675778.1"/>
    <property type="molecule type" value="Genomic_DNA"/>
</dbReference>
<feature type="domain" description="SWIM-type" evidence="8">
    <location>
        <begin position="102"/>
        <end position="138"/>
    </location>
</feature>
<dbReference type="GO" id="GO:0006355">
    <property type="term" value="P:regulation of DNA-templated transcription"/>
    <property type="evidence" value="ECO:0007669"/>
    <property type="project" value="UniProtKB-UniRule"/>
</dbReference>
<name>A0AAW1HGC1_SAPOF</name>
<comment type="subcellular location">
    <subcellularLocation>
        <location evidence="6">Nucleus</location>
    </subcellularLocation>
</comment>
<protein>
    <recommendedName>
        <fullName evidence="6">Protein FAR1-RELATED SEQUENCE</fullName>
    </recommendedName>
</protein>
<sequence length="253" mass="29018">MTAAANDLDRRASLPSPPPTTVNNEYQQNLTSSMIESNSNTGVVFDTALELQISLFVQVIASVYNEFQEELKGACFSYGIESINQEAMEHILVMDPDKKKVFVVDFNSEREKLECSCRKFERHGILCRHALLILKDMGFDKVPDKYMIRRWSKLATCRPIFNVDETLLNDCKSLDVTKNRISELWSDMFTCVTLIEQKPELIDEMIDLLKGFKERAIQEGSGTTRNKIAKLEKAYRNKYPKQGYGFTSKTDQE</sequence>
<dbReference type="InterPro" id="IPR006564">
    <property type="entry name" value="Znf_PMZ"/>
</dbReference>
<comment type="function">
    <text evidence="6">Putative transcription activator involved in regulating light control of development.</text>
</comment>